<keyword evidence="6 10" id="KW-0934">Plastid</keyword>
<name>Q6WFV7_EUGMY</name>
<dbReference type="GO" id="GO:0006412">
    <property type="term" value="P:translation"/>
    <property type="evidence" value="ECO:0007669"/>
    <property type="project" value="UniProtKB-UniRule"/>
</dbReference>
<evidence type="ECO:0000256" key="4">
    <source>
        <dbReference type="ARBA" id="ARBA00011458"/>
    </source>
</evidence>
<comment type="subcellular location">
    <subcellularLocation>
        <location evidence="2 9">Plastid</location>
        <location evidence="2 9">Chloroplast</location>
    </subcellularLocation>
</comment>
<keyword evidence="8 9" id="KW-0687">Ribonucleoprotein</keyword>
<dbReference type="AlphaFoldDB" id="Q6WFV7"/>
<gene>
    <name evidence="9 10" type="primary">ycf65</name>
</gene>
<keyword evidence="5 10" id="KW-0150">Chloroplast</keyword>
<dbReference type="PANTHER" id="PTHR35108">
    <property type="entry name" value="30S RIBOSOMAL PROTEIN 3, CHLOROPLASTIC"/>
    <property type="match status" value="1"/>
</dbReference>
<sequence length="101" mass="12163">MQKFVWKVVCLENKIAICLDQQLADKTSPVTEYFFWPQSDAWDELNKLLESKPWITLSNRIFVLNILTDLINYWDEKKSFDQSDWPLLKEKFPDVVFIYIK</sequence>
<dbReference type="GO" id="GO:1990904">
    <property type="term" value="C:ribonucleoprotein complex"/>
    <property type="evidence" value="ECO:0007669"/>
    <property type="project" value="UniProtKB-KW"/>
</dbReference>
<evidence type="ECO:0000256" key="9">
    <source>
        <dbReference type="HAMAP-Rule" id="MF_00619"/>
    </source>
</evidence>
<evidence type="ECO:0000256" key="3">
    <source>
        <dbReference type="ARBA" id="ARBA00008561"/>
    </source>
</evidence>
<geneLocation type="chloroplast" evidence="10"/>
<reference evidence="10" key="1">
    <citation type="journal article" date="2004" name="Nucleic Acids Res.">
        <title>Recent horizontal intron transfer to a chloroplast genome.</title>
        <authorList>
            <person name="Sheveleva E.V."/>
            <person name="Hallick R.B."/>
        </authorList>
    </citation>
    <scope>NUCLEOTIDE SEQUENCE</scope>
</reference>
<dbReference type="HAMAP" id="MF_00619">
    <property type="entry name" value="Ribosomal_plastid_cS23"/>
    <property type="match status" value="1"/>
</dbReference>
<dbReference type="GO" id="GO:0003735">
    <property type="term" value="F:structural constituent of ribosome"/>
    <property type="evidence" value="ECO:0007669"/>
    <property type="project" value="InterPro"/>
</dbReference>
<evidence type="ECO:0000256" key="8">
    <source>
        <dbReference type="ARBA" id="ARBA00023274"/>
    </source>
</evidence>
<dbReference type="GO" id="GO:0005840">
    <property type="term" value="C:ribosome"/>
    <property type="evidence" value="ECO:0007669"/>
    <property type="project" value="UniProtKB-KW"/>
</dbReference>
<dbReference type="Pfam" id="PF04839">
    <property type="entry name" value="PSRP-3_Ycf65"/>
    <property type="match status" value="1"/>
</dbReference>
<dbReference type="SMR" id="Q6WFV7"/>
<evidence type="ECO:0000256" key="6">
    <source>
        <dbReference type="ARBA" id="ARBA00022640"/>
    </source>
</evidence>
<dbReference type="Gene3D" id="3.30.390.140">
    <property type="match status" value="1"/>
</dbReference>
<evidence type="ECO:0000313" key="10">
    <source>
        <dbReference type="EMBL" id="AAQ84049.1"/>
    </source>
</evidence>
<organism evidence="10">
    <name type="scientific">Euglena myxocylindracea</name>
    <dbReference type="NCBI Taxonomy" id="38276"/>
    <lineage>
        <taxon>Eukaryota</taxon>
        <taxon>Discoba</taxon>
        <taxon>Euglenozoa</taxon>
        <taxon>Euglenida</taxon>
        <taxon>Spirocuta</taxon>
        <taxon>Euglenophyceae</taxon>
        <taxon>Euglenales</taxon>
        <taxon>Euglenaceae</taxon>
        <taxon>Euglena</taxon>
    </lineage>
</organism>
<dbReference type="PANTHER" id="PTHR35108:SF1">
    <property type="entry name" value="OS04G0461100 PROTEIN"/>
    <property type="match status" value="1"/>
</dbReference>
<evidence type="ECO:0000256" key="7">
    <source>
        <dbReference type="ARBA" id="ARBA00022980"/>
    </source>
</evidence>
<dbReference type="InterPro" id="IPR057257">
    <property type="entry name" value="Ribosomal_cS23"/>
</dbReference>
<protein>
    <recommendedName>
        <fullName evidence="9">Small ribosomal subunit protein cS23</fullName>
    </recommendedName>
</protein>
<comment type="function">
    <text evidence="1 9">Probably a ribosomal protein or a ribosome-associated protein.</text>
</comment>
<dbReference type="InterPro" id="IPR038447">
    <property type="entry name" value="PSRP-3/Ycf65_sf"/>
</dbReference>
<evidence type="ECO:0000256" key="2">
    <source>
        <dbReference type="ARBA" id="ARBA00004229"/>
    </source>
</evidence>
<dbReference type="EMBL" id="AY290861">
    <property type="protein sequence ID" value="AAQ84049.1"/>
    <property type="molecule type" value="Genomic_DNA"/>
</dbReference>
<dbReference type="InterPro" id="IPR006924">
    <property type="entry name" value="Ribosomal_cS23-like"/>
</dbReference>
<evidence type="ECO:0000256" key="1">
    <source>
        <dbReference type="ARBA" id="ARBA00002396"/>
    </source>
</evidence>
<evidence type="ECO:0000256" key="5">
    <source>
        <dbReference type="ARBA" id="ARBA00022528"/>
    </source>
</evidence>
<keyword evidence="7 9" id="KW-0689">Ribosomal protein</keyword>
<proteinExistence type="inferred from homology"/>
<dbReference type="GO" id="GO:0009507">
    <property type="term" value="C:chloroplast"/>
    <property type="evidence" value="ECO:0007669"/>
    <property type="project" value="UniProtKB-SubCell"/>
</dbReference>
<comment type="similarity">
    <text evidence="3 9">Belongs to the chloroplast-specific ribosomal protein cS23 family.</text>
</comment>
<comment type="subunit">
    <text evidence="4 9">Part of the 30S ribosomal subunit.</text>
</comment>
<accession>Q6WFV7</accession>